<accession>A0A380MTF8</accession>
<dbReference type="SUPFAM" id="SSF50969">
    <property type="entry name" value="YVTN repeat-like/Quinoprotein amine dehydrogenase"/>
    <property type="match status" value="1"/>
</dbReference>
<sequence length="375" mass="42748">MRALLILLSLFTTLSFAADSLYSPTKNAFISGKAIPNIAVVDIEQGKQIDTLSIPIPARIFASATDAPYLAFSDKVDHALYTIELTTRKITRHPMPSAVYRLLFFPNSQKLGIVLEKNIAVLNYQTGKLTVIDKPFQNLYTRFNTIFSIYSQTVWVMQENTPLIYRYRLDKPEEGWQTIDIGETRGLGSGAPSFEDKVIAFNTYYAGEGMIYFNDTGKLIRTGDMYNSRPLNERMVEPYIDNGTRHVIFGDKRGQLKIYDLNHSEQPIDYNIGFPPRQFKTGWLDQYLIVGGDQALGIYPFANLEDNIVFRFGYEQNIADMWVSGDSKVLLFGTERSRTFHRYDLQKRQSLPDIELKGIAQIGLIRMNTANTVCY</sequence>
<organism evidence="2 3">
    <name type="scientific">Suttonella ornithocola</name>
    <dbReference type="NCBI Taxonomy" id="279832"/>
    <lineage>
        <taxon>Bacteria</taxon>
        <taxon>Pseudomonadati</taxon>
        <taxon>Pseudomonadota</taxon>
        <taxon>Gammaproteobacteria</taxon>
        <taxon>Cardiobacteriales</taxon>
        <taxon>Cardiobacteriaceae</taxon>
        <taxon>Suttonella</taxon>
    </lineage>
</organism>
<evidence type="ECO:0000256" key="1">
    <source>
        <dbReference type="SAM" id="SignalP"/>
    </source>
</evidence>
<gene>
    <name evidence="2" type="ORF">NCTC13337_01372</name>
</gene>
<keyword evidence="3" id="KW-1185">Reference proteome</keyword>
<dbReference type="Proteomes" id="UP000254601">
    <property type="component" value="Unassembled WGS sequence"/>
</dbReference>
<name>A0A380MTF8_9GAMM</name>
<feature type="signal peptide" evidence="1">
    <location>
        <begin position="1"/>
        <end position="17"/>
    </location>
</feature>
<dbReference type="InterPro" id="IPR011044">
    <property type="entry name" value="Quino_amine_DH_bsu"/>
</dbReference>
<feature type="chain" id="PRO_5016648325" evidence="1">
    <location>
        <begin position="18"/>
        <end position="375"/>
    </location>
</feature>
<evidence type="ECO:0000313" key="3">
    <source>
        <dbReference type="Proteomes" id="UP000254601"/>
    </source>
</evidence>
<dbReference type="RefSeq" id="WP_072576340.1">
    <property type="nucleotide sequence ID" value="NZ_LWHB01000064.1"/>
</dbReference>
<dbReference type="AlphaFoldDB" id="A0A380MTF8"/>
<dbReference type="OrthoDB" id="7067372at2"/>
<reference evidence="2 3" key="1">
    <citation type="submission" date="2018-06" db="EMBL/GenBank/DDBJ databases">
        <authorList>
            <consortium name="Pathogen Informatics"/>
            <person name="Doyle S."/>
        </authorList>
    </citation>
    <scope>NUCLEOTIDE SEQUENCE [LARGE SCALE GENOMIC DNA]</scope>
    <source>
        <strain evidence="2 3">NCTC13337</strain>
    </source>
</reference>
<dbReference type="EMBL" id="UHIC01000001">
    <property type="protein sequence ID" value="SUO95474.1"/>
    <property type="molecule type" value="Genomic_DNA"/>
</dbReference>
<protein>
    <submittedName>
        <fullName evidence="2">Uncharacterized protein</fullName>
    </submittedName>
</protein>
<keyword evidence="1" id="KW-0732">Signal</keyword>
<proteinExistence type="predicted"/>
<evidence type="ECO:0000313" key="2">
    <source>
        <dbReference type="EMBL" id="SUO95474.1"/>
    </source>
</evidence>